<dbReference type="AlphaFoldDB" id="A0A1H1SK42"/>
<dbReference type="Proteomes" id="UP000243207">
    <property type="component" value="Chromosome I"/>
</dbReference>
<dbReference type="RefSeq" id="WP_093392927.1">
    <property type="nucleotide sequence ID" value="NZ_LT629736.1"/>
</dbReference>
<dbReference type="PANTHER" id="PTHR43317:SF1">
    <property type="entry name" value="THERMOSPERMINE SYNTHASE ACAULIS5"/>
    <property type="match status" value="1"/>
</dbReference>
<organism evidence="3 4">
    <name type="scientific">Halopseudomonas xinjiangensis</name>
    <dbReference type="NCBI Taxonomy" id="487184"/>
    <lineage>
        <taxon>Bacteria</taxon>
        <taxon>Pseudomonadati</taxon>
        <taxon>Pseudomonadota</taxon>
        <taxon>Gammaproteobacteria</taxon>
        <taxon>Pseudomonadales</taxon>
        <taxon>Pseudomonadaceae</taxon>
        <taxon>Halopseudomonas</taxon>
    </lineage>
</organism>
<sequence>MTSRHPETILGRLLGYARRLIMTESETLIESVHDDFGELRITQLGAYRFLYFGAQTEQSCCLTSEPGWLEYDYTRAMLLGNFWIGPNPDILLLGLGGGSLANCLIEHFDPRRVVAVELRKAVVELARSRLGLSADPRLTVVADNAERFVAQTPDCFDMICLDLYLEGGLSRLQLQAAFFAECRSLLKPGGVLVINQWQLGESGQPYASRMLRELFGDGYLQAPVEEGNIILLVPEAGELELDRQGMYAWSDGLESHLGYTLRPYIHALRRAADAPEAPAA</sequence>
<proteinExistence type="predicted"/>
<dbReference type="STRING" id="487184.SAMN05216421_1606"/>
<evidence type="ECO:0000313" key="3">
    <source>
        <dbReference type="EMBL" id="SDS48291.1"/>
    </source>
</evidence>
<protein>
    <submittedName>
        <fullName evidence="3">Spermidine synthase</fullName>
    </submittedName>
</protein>
<dbReference type="PANTHER" id="PTHR43317">
    <property type="entry name" value="THERMOSPERMINE SYNTHASE ACAULIS5"/>
    <property type="match status" value="1"/>
</dbReference>
<keyword evidence="1" id="KW-0620">Polyamine biosynthesis</keyword>
<accession>A0A1H1SK42</accession>
<gene>
    <name evidence="3" type="ORF">SAMN05216421_1606</name>
</gene>
<dbReference type="SUPFAM" id="SSF53335">
    <property type="entry name" value="S-adenosyl-L-methionine-dependent methyltransferases"/>
    <property type="match status" value="1"/>
</dbReference>
<keyword evidence="4" id="KW-1185">Reference proteome</keyword>
<dbReference type="EMBL" id="LT629736">
    <property type="protein sequence ID" value="SDS48291.1"/>
    <property type="molecule type" value="Genomic_DNA"/>
</dbReference>
<dbReference type="GO" id="GO:0006596">
    <property type="term" value="P:polyamine biosynthetic process"/>
    <property type="evidence" value="ECO:0007669"/>
    <property type="project" value="UniProtKB-KW"/>
</dbReference>
<evidence type="ECO:0000256" key="1">
    <source>
        <dbReference type="ARBA" id="ARBA00023115"/>
    </source>
</evidence>
<evidence type="ECO:0000259" key="2">
    <source>
        <dbReference type="Pfam" id="PF13649"/>
    </source>
</evidence>
<dbReference type="CDD" id="cd02440">
    <property type="entry name" value="AdoMet_MTases"/>
    <property type="match status" value="1"/>
</dbReference>
<evidence type="ECO:0000313" key="4">
    <source>
        <dbReference type="Proteomes" id="UP000243207"/>
    </source>
</evidence>
<feature type="domain" description="Methyltransferase" evidence="2">
    <location>
        <begin position="90"/>
        <end position="190"/>
    </location>
</feature>
<dbReference type="OrthoDB" id="9069616at2"/>
<dbReference type="Gene3D" id="3.40.50.150">
    <property type="entry name" value="Vaccinia Virus protein VP39"/>
    <property type="match status" value="1"/>
</dbReference>
<dbReference type="InterPro" id="IPR029063">
    <property type="entry name" value="SAM-dependent_MTases_sf"/>
</dbReference>
<name>A0A1H1SK42_9GAMM</name>
<dbReference type="Pfam" id="PF13649">
    <property type="entry name" value="Methyltransf_25"/>
    <property type="match status" value="1"/>
</dbReference>
<reference evidence="4" key="1">
    <citation type="submission" date="2016-10" db="EMBL/GenBank/DDBJ databases">
        <authorList>
            <person name="Varghese N."/>
            <person name="Submissions S."/>
        </authorList>
    </citation>
    <scope>NUCLEOTIDE SEQUENCE [LARGE SCALE GENOMIC DNA]</scope>
    <source>
        <strain evidence="4">NRRL B-51270</strain>
    </source>
</reference>
<dbReference type="InterPro" id="IPR041698">
    <property type="entry name" value="Methyltransf_25"/>
</dbReference>